<dbReference type="PANTHER" id="PTHR15744:SF0">
    <property type="entry name" value="KH HOMOLOGY DOMAIN-CONTAINING PROTEIN 4"/>
    <property type="match status" value="1"/>
</dbReference>
<dbReference type="SUPFAM" id="SSF54928">
    <property type="entry name" value="RNA-binding domain, RBD"/>
    <property type="match status" value="1"/>
</dbReference>
<dbReference type="InterPro" id="IPR036612">
    <property type="entry name" value="KH_dom_type_1_sf"/>
</dbReference>
<reference evidence="2 3" key="1">
    <citation type="submission" date="2016-11" db="EMBL/GenBank/DDBJ databases">
        <title>The macronuclear genome of Stentor coeruleus: a giant cell with tiny introns.</title>
        <authorList>
            <person name="Slabodnick M."/>
            <person name="Ruby J.G."/>
            <person name="Reiff S.B."/>
            <person name="Swart E.C."/>
            <person name="Gosai S."/>
            <person name="Prabakaran S."/>
            <person name="Witkowska E."/>
            <person name="Larue G.E."/>
            <person name="Fisher S."/>
            <person name="Freeman R.M."/>
            <person name="Gunawardena J."/>
            <person name="Chu W."/>
            <person name="Stover N.A."/>
            <person name="Gregory B.D."/>
            <person name="Nowacki M."/>
            <person name="Derisi J."/>
            <person name="Roy S.W."/>
            <person name="Marshall W.F."/>
            <person name="Sood P."/>
        </authorList>
    </citation>
    <scope>NUCLEOTIDE SEQUENCE [LARGE SCALE GENOMIC DNA]</scope>
    <source>
        <strain evidence="2">WM001</strain>
    </source>
</reference>
<evidence type="ECO:0000259" key="1">
    <source>
        <dbReference type="Pfam" id="PF22675"/>
    </source>
</evidence>
<name>A0A1R2CXM2_9CILI</name>
<gene>
    <name evidence="2" type="ORF">SteCoe_3197</name>
</gene>
<dbReference type="Pfam" id="PF22675">
    <property type="entry name" value="KH-I_KHDC4-BBP"/>
    <property type="match status" value="1"/>
</dbReference>
<protein>
    <recommendedName>
        <fullName evidence="1">KHDC4/BBP-like KH-domain type I domain-containing protein</fullName>
    </recommendedName>
</protein>
<dbReference type="GO" id="GO:0005634">
    <property type="term" value="C:nucleus"/>
    <property type="evidence" value="ECO:0007669"/>
    <property type="project" value="InterPro"/>
</dbReference>
<dbReference type="SUPFAM" id="SSF54791">
    <property type="entry name" value="Eukaryotic type KH-domain (KH-domain type I)"/>
    <property type="match status" value="1"/>
</dbReference>
<organism evidence="2 3">
    <name type="scientific">Stentor coeruleus</name>
    <dbReference type="NCBI Taxonomy" id="5963"/>
    <lineage>
        <taxon>Eukaryota</taxon>
        <taxon>Sar</taxon>
        <taxon>Alveolata</taxon>
        <taxon>Ciliophora</taxon>
        <taxon>Postciliodesmatophora</taxon>
        <taxon>Heterotrichea</taxon>
        <taxon>Heterotrichida</taxon>
        <taxon>Stentoridae</taxon>
        <taxon>Stentor</taxon>
    </lineage>
</organism>
<evidence type="ECO:0000313" key="3">
    <source>
        <dbReference type="Proteomes" id="UP000187209"/>
    </source>
</evidence>
<accession>A0A1R2CXM2</accession>
<dbReference type="EMBL" id="MPUH01000037">
    <property type="protein sequence ID" value="OMJ93755.1"/>
    <property type="molecule type" value="Genomic_DNA"/>
</dbReference>
<dbReference type="PANTHER" id="PTHR15744">
    <property type="entry name" value="BLOM7"/>
    <property type="match status" value="1"/>
</dbReference>
<proteinExistence type="predicted"/>
<dbReference type="InterPro" id="IPR031121">
    <property type="entry name" value="RIK/BLOM7"/>
</dbReference>
<sequence length="253" mass="29348">MSNYQKNTQKSVKELIKDQNLRDSIIEEMMSQDLPMEGSLKLEIKSESGTSYQLAHDDLYKVLSFYGEISDFKVQNNIASATFRDPVSAYFAQKTLNNKYLSFISCYLEVSYDTCEKTYMTEPNAKYTCRFEIQIDNDKEFQVARRLIGPKGNNMKRIGELCSRGLPNGKMHDFVKLRLRGRGSGFKEGANKEESNENLHLCVSSKYPDKYKIACDEISKLILQVYKDYFNYCRNRGLKTEVLRLKKDESIQE</sequence>
<dbReference type="OrthoDB" id="5989967at2759"/>
<dbReference type="Proteomes" id="UP000187209">
    <property type="component" value="Unassembled WGS sequence"/>
</dbReference>
<comment type="caution">
    <text evidence="2">The sequence shown here is derived from an EMBL/GenBank/DDBJ whole genome shotgun (WGS) entry which is preliminary data.</text>
</comment>
<dbReference type="Gene3D" id="3.30.1370.10">
    <property type="entry name" value="K Homology domain, type 1"/>
    <property type="match status" value="1"/>
</dbReference>
<dbReference type="InterPro" id="IPR035979">
    <property type="entry name" value="RBD_domain_sf"/>
</dbReference>
<dbReference type="CDD" id="cd22386">
    <property type="entry name" value="KH-I_KHDC4_rpt2"/>
    <property type="match status" value="1"/>
</dbReference>
<feature type="domain" description="KHDC4/BBP-like KH-domain type I" evidence="1">
    <location>
        <begin position="138"/>
        <end position="222"/>
    </location>
</feature>
<dbReference type="GO" id="GO:0003723">
    <property type="term" value="F:RNA binding"/>
    <property type="evidence" value="ECO:0007669"/>
    <property type="project" value="InterPro"/>
</dbReference>
<keyword evidence="3" id="KW-1185">Reference proteome</keyword>
<evidence type="ECO:0000313" key="2">
    <source>
        <dbReference type="EMBL" id="OMJ93755.1"/>
    </source>
</evidence>
<dbReference type="AlphaFoldDB" id="A0A1R2CXM2"/>
<dbReference type="InterPro" id="IPR047889">
    <property type="entry name" value="KHDC4_KH-I_second"/>
</dbReference>
<dbReference type="InterPro" id="IPR055256">
    <property type="entry name" value="KH_1_KHDC4/BBP-like"/>
</dbReference>